<keyword evidence="5" id="KW-0677">Repeat</keyword>
<dbReference type="PROSITE" id="PS50082">
    <property type="entry name" value="WD_REPEATS_2"/>
    <property type="match status" value="2"/>
</dbReference>
<evidence type="ECO:0000313" key="11">
    <source>
        <dbReference type="EMBL" id="KAL0275657.1"/>
    </source>
</evidence>
<comment type="similarity">
    <text evidence="2">Belongs to the WD repeat SEC31 family.</text>
</comment>
<dbReference type="GO" id="GO:0007029">
    <property type="term" value="P:endoplasmic reticulum organization"/>
    <property type="evidence" value="ECO:0007669"/>
    <property type="project" value="TreeGrafter"/>
</dbReference>
<evidence type="ECO:0000256" key="9">
    <source>
        <dbReference type="PROSITE-ProRule" id="PRU00221"/>
    </source>
</evidence>
<organism evidence="11">
    <name type="scientific">Menopon gallinae</name>
    <name type="common">poultry shaft louse</name>
    <dbReference type="NCBI Taxonomy" id="328185"/>
    <lineage>
        <taxon>Eukaryota</taxon>
        <taxon>Metazoa</taxon>
        <taxon>Ecdysozoa</taxon>
        <taxon>Arthropoda</taxon>
        <taxon>Hexapoda</taxon>
        <taxon>Insecta</taxon>
        <taxon>Pterygota</taxon>
        <taxon>Neoptera</taxon>
        <taxon>Paraneoptera</taxon>
        <taxon>Psocodea</taxon>
        <taxon>Troctomorpha</taxon>
        <taxon>Phthiraptera</taxon>
        <taxon>Amblycera</taxon>
        <taxon>Menoponidae</taxon>
        <taxon>Menopon</taxon>
    </lineage>
</organism>
<dbReference type="Gene3D" id="2.130.10.10">
    <property type="entry name" value="YVTN repeat-like/Quinoprotein amine dehydrogenase"/>
    <property type="match status" value="1"/>
</dbReference>
<feature type="compositionally biased region" description="Pro residues" evidence="10">
    <location>
        <begin position="929"/>
        <end position="939"/>
    </location>
</feature>
<dbReference type="FunFam" id="1.25.40.1030:FF:000011">
    <property type="entry name" value="SEC31 homolog B, COPII coat complex component"/>
    <property type="match status" value="1"/>
</dbReference>
<dbReference type="GO" id="GO:0090110">
    <property type="term" value="P:COPII-coated vesicle cargo loading"/>
    <property type="evidence" value="ECO:0007669"/>
    <property type="project" value="TreeGrafter"/>
</dbReference>
<feature type="repeat" description="WD" evidence="9">
    <location>
        <begin position="109"/>
        <end position="151"/>
    </location>
</feature>
<comment type="subcellular location">
    <subcellularLocation>
        <location evidence="1">Endoplasmic reticulum</location>
    </subcellularLocation>
</comment>
<comment type="caution">
    <text evidence="11">The sequence shown here is derived from an EMBL/GenBank/DDBJ whole genome shotgun (WGS) entry which is preliminary data.</text>
</comment>
<dbReference type="PROSITE" id="PS50294">
    <property type="entry name" value="WD_REPEATS_REGION"/>
    <property type="match status" value="1"/>
</dbReference>
<keyword evidence="3" id="KW-0813">Transport</keyword>
<protein>
    <recommendedName>
        <fullName evidence="12">Protein transport protein Sec31A</fullName>
    </recommendedName>
</protein>
<dbReference type="GO" id="GO:0070971">
    <property type="term" value="C:endoplasmic reticulum exit site"/>
    <property type="evidence" value="ECO:0007669"/>
    <property type="project" value="TreeGrafter"/>
</dbReference>
<dbReference type="InterPro" id="IPR040251">
    <property type="entry name" value="SEC31-like"/>
</dbReference>
<dbReference type="Gene3D" id="1.25.40.1030">
    <property type="match status" value="1"/>
</dbReference>
<evidence type="ECO:0000256" key="5">
    <source>
        <dbReference type="ARBA" id="ARBA00022737"/>
    </source>
</evidence>
<dbReference type="SUPFAM" id="SSF50978">
    <property type="entry name" value="WD40 repeat-like"/>
    <property type="match status" value="1"/>
</dbReference>
<evidence type="ECO:0000256" key="10">
    <source>
        <dbReference type="SAM" id="MobiDB-lite"/>
    </source>
</evidence>
<dbReference type="GO" id="GO:0005198">
    <property type="term" value="F:structural molecule activity"/>
    <property type="evidence" value="ECO:0007669"/>
    <property type="project" value="TreeGrafter"/>
</dbReference>
<dbReference type="EMBL" id="JARGDH010000002">
    <property type="protein sequence ID" value="KAL0275658.1"/>
    <property type="molecule type" value="Genomic_DNA"/>
</dbReference>
<dbReference type="InterPro" id="IPR015943">
    <property type="entry name" value="WD40/YVTN_repeat-like_dom_sf"/>
</dbReference>
<evidence type="ECO:0000256" key="1">
    <source>
        <dbReference type="ARBA" id="ARBA00004240"/>
    </source>
</evidence>
<keyword evidence="6" id="KW-0256">Endoplasmic reticulum</keyword>
<feature type="compositionally biased region" description="Polar residues" evidence="10">
    <location>
        <begin position="766"/>
        <end position="784"/>
    </location>
</feature>
<evidence type="ECO:0000256" key="8">
    <source>
        <dbReference type="ARBA" id="ARBA00022927"/>
    </source>
</evidence>
<feature type="compositionally biased region" description="Polar residues" evidence="10">
    <location>
        <begin position="868"/>
        <end position="888"/>
    </location>
</feature>
<evidence type="ECO:0000256" key="4">
    <source>
        <dbReference type="ARBA" id="ARBA00022574"/>
    </source>
</evidence>
<feature type="repeat" description="WD" evidence="9">
    <location>
        <begin position="246"/>
        <end position="279"/>
    </location>
</feature>
<dbReference type="PANTHER" id="PTHR13923:SF11">
    <property type="entry name" value="SECRETORY 31, ISOFORM D"/>
    <property type="match status" value="1"/>
</dbReference>
<dbReference type="GO" id="GO:0015031">
    <property type="term" value="P:protein transport"/>
    <property type="evidence" value="ECO:0007669"/>
    <property type="project" value="UniProtKB-KW"/>
</dbReference>
<keyword evidence="7" id="KW-0931">ER-Golgi transport</keyword>
<keyword evidence="8" id="KW-0653">Protein transport</keyword>
<sequence length="1192" mass="131232">MKIKGIDRTANIAWSPPTQFPIYLAAGTADQPLLSTAAALEIYELNLADPGHDMVLKSSAQTEHRFHKLKWGTHGQSSGTIVGGCDGGVIEIYNTAKCLNGEKGLVSEHSKHKGPVKALDFNSFQSNLLASGASESEIYIWDLNNPSTPMTPGSKSQPLEDITSVAWNKQVQHILASSFPSKCVVWDLRKNDPIIKLSDNTVRIRWSVVAWNPDIATQLCLGSEADQSPVVQLWDLRFATSPLKILENHRQGVLSISWCQQDTDMLLSCGRDNKIYCWNPNSSLPGAEVNCEITSSDQWNFDIAWCPKNPALFACSSFDGHVSIYSLVGGPQQVQTSNKIADSFPGMELYTQAPVPQSHSVPVELKRAPKWMKRPVRASFGFGGKLVTIENVAPTNNETPATRRVYISQVVTEPELVSRSVNLESTLQNGQFIEFCQSKIMNSTDSKEKNLWQFLSANFDPSPRLQFLNLLGFHGDEINSKLASVIGKSSNLNDEVRQINDRMATLGRSSGEGAGLGNCSDFELPASNVAKDFKISAGDDPEGLICQALLLGNTEAAVELCLQSNRMADAIILAMTGGSELLAKAQFKYFQKSNGYLSSLISAVVTEDWSQVIRNCDIDSWREALAAAISHTNDQTLPILCEILGERLENEKNGALAQNAQLCYICAGNLGKLVSSWLKPEGGMSPEKMQDLVELVMILKKSLELQGLQVDVSSRLADLLTKYAAVLASQGNLEAAISYLGDSNDPQIAELRERLSYSVGRARLPTAQNQPKQRGSLNQGTTMQPGFYKPPKKQEDLNQSLQQANFNLHPMRSNPTPTHNYPALPIAPAAPLPMAPTVPPPLPGTYPCPSPGPGSGVSLRSKHVLDPSVQSSATRSLSTPQFYPQNQFQSTPYPPAPQPVQPHNFNLNPTGYPPEVFNPSANSVLTPQPSLPKPPPPSAQAPGWNDPPVVDTSRNMLHYPDYYHHPKEEYRNMSAEHAGTRKWKTVISHAHSQQPKQEFVQQTPITHPLMSGTVPDPALNGQAGDYFHNAPPQQQQQQQQYPYQTYPVQQQFSQQYQNQNYPKQEPVMPAKQVREEPVKKAIPEEHVILRTVFDELRNKCLAVANNPQSKKKLDDVSKKLEALYDNLRDGRLSSNTLQGLHLMAQHIQSGNYTNGLMLHTQLVSGPDFSQIASFMPGLKVLLKSALQSEVYL</sequence>
<dbReference type="PANTHER" id="PTHR13923">
    <property type="entry name" value="SEC31-RELATED PROTEIN"/>
    <property type="match status" value="1"/>
</dbReference>
<evidence type="ECO:0000256" key="6">
    <source>
        <dbReference type="ARBA" id="ARBA00022824"/>
    </source>
</evidence>
<evidence type="ECO:0000256" key="3">
    <source>
        <dbReference type="ARBA" id="ARBA00022448"/>
    </source>
</evidence>
<keyword evidence="4 9" id="KW-0853">WD repeat</keyword>
<evidence type="ECO:0000256" key="7">
    <source>
        <dbReference type="ARBA" id="ARBA00022892"/>
    </source>
</evidence>
<evidence type="ECO:0008006" key="12">
    <source>
        <dbReference type="Google" id="ProtNLM"/>
    </source>
</evidence>
<dbReference type="SMART" id="SM00320">
    <property type="entry name" value="WD40"/>
    <property type="match status" value="4"/>
</dbReference>
<dbReference type="Pfam" id="PF00400">
    <property type="entry name" value="WD40"/>
    <property type="match status" value="2"/>
</dbReference>
<dbReference type="GO" id="GO:0030127">
    <property type="term" value="C:COPII vesicle coat"/>
    <property type="evidence" value="ECO:0007669"/>
    <property type="project" value="TreeGrafter"/>
</dbReference>
<evidence type="ECO:0000256" key="2">
    <source>
        <dbReference type="ARBA" id="ARBA00009358"/>
    </source>
</evidence>
<feature type="compositionally biased region" description="Pro residues" evidence="10">
    <location>
        <begin position="843"/>
        <end position="852"/>
    </location>
</feature>
<dbReference type="EMBL" id="JARGDH010000002">
    <property type="protein sequence ID" value="KAL0275657.1"/>
    <property type="molecule type" value="Genomic_DNA"/>
</dbReference>
<feature type="region of interest" description="Disordered" evidence="10">
    <location>
        <begin position="761"/>
        <end position="796"/>
    </location>
</feature>
<proteinExistence type="inferred from homology"/>
<gene>
    <name evidence="11" type="ORF">PYX00_003452</name>
</gene>
<dbReference type="FunFam" id="1.20.940.10:FF:000001">
    <property type="entry name" value="Protein transport protein Sec31A isoform A"/>
    <property type="match status" value="1"/>
</dbReference>
<dbReference type="InterPro" id="IPR036322">
    <property type="entry name" value="WD40_repeat_dom_sf"/>
</dbReference>
<feature type="region of interest" description="Disordered" evidence="10">
    <location>
        <begin position="843"/>
        <end position="946"/>
    </location>
</feature>
<name>A0AAW2I0E7_9NEOP</name>
<accession>A0AAW2I0E7</accession>
<reference evidence="11" key="1">
    <citation type="journal article" date="2024" name="Gigascience">
        <title>Chromosome-level genome of the poultry shaft louse Menopon gallinae provides insight into the host-switching and adaptive evolution of parasitic lice.</title>
        <authorList>
            <person name="Xu Y."/>
            <person name="Ma L."/>
            <person name="Liu S."/>
            <person name="Liang Y."/>
            <person name="Liu Q."/>
            <person name="He Z."/>
            <person name="Tian L."/>
            <person name="Duan Y."/>
            <person name="Cai W."/>
            <person name="Li H."/>
            <person name="Song F."/>
        </authorList>
    </citation>
    <scope>NUCLEOTIDE SEQUENCE</scope>
    <source>
        <strain evidence="11">Cailab_2023a</strain>
    </source>
</reference>
<dbReference type="AlphaFoldDB" id="A0AAW2I0E7"/>
<dbReference type="Gene3D" id="1.20.940.10">
    <property type="entry name" value="Functional domain of the splicing factor Prp18"/>
    <property type="match status" value="1"/>
</dbReference>
<dbReference type="InterPro" id="IPR001680">
    <property type="entry name" value="WD40_rpt"/>
</dbReference>